<dbReference type="PROSITE" id="PS51482">
    <property type="entry name" value="DEGV"/>
    <property type="match status" value="1"/>
</dbReference>
<dbReference type="PANTHER" id="PTHR33434">
    <property type="entry name" value="DEGV DOMAIN-CONTAINING PROTEIN DR_1986-RELATED"/>
    <property type="match status" value="1"/>
</dbReference>
<protein>
    <submittedName>
        <fullName evidence="2">Fatty acid-binding protein DegV</fullName>
    </submittedName>
</protein>
<evidence type="ECO:0000313" key="3">
    <source>
        <dbReference type="Proteomes" id="UP000189464"/>
    </source>
</evidence>
<evidence type="ECO:0000313" key="2">
    <source>
        <dbReference type="EMBL" id="AQS58686.1"/>
    </source>
</evidence>
<dbReference type="OrthoDB" id="9780216at2"/>
<dbReference type="Gene3D" id="3.30.1180.10">
    <property type="match status" value="1"/>
</dbReference>
<sequence>MPPVKIVTDSTADLPEELYQRFGISRVPLKVLIESQIYRDGIDITPDEFYTQLRQGKLASTSQPAPGEFASMFEELTKDGSSALCLTLSSQFSGTCQSARLAANMIKEKARVDVIDTRSATWGVGLMAIAACRALSQGKNHDEVKELVDSLILKMRISFLVDSLDYLERGGRIGKAQAFLGSLLSVKPLLSVKDGIVCPTQKVRGKNKGLERLVEIVEQEVGEAPIICAILAGADPEARDILHQKAKERLNCQEIWLGDVGPVIGSHVGPGACGIIYYSL</sequence>
<dbReference type="AlphaFoldDB" id="A0A1S6IV78"/>
<dbReference type="Gene3D" id="3.40.50.10170">
    <property type="match status" value="1"/>
</dbReference>
<keyword evidence="3" id="KW-1185">Reference proteome</keyword>
<evidence type="ECO:0000256" key="1">
    <source>
        <dbReference type="ARBA" id="ARBA00023121"/>
    </source>
</evidence>
<name>A0A1S6IV78_9FIRM</name>
<gene>
    <name evidence="2" type="ORF">B0537_06075</name>
</gene>
<dbReference type="PANTHER" id="PTHR33434:SF2">
    <property type="entry name" value="FATTY ACID-BINDING PROTEIN TM_1468"/>
    <property type="match status" value="1"/>
</dbReference>
<dbReference type="EMBL" id="CP019698">
    <property type="protein sequence ID" value="AQS58686.1"/>
    <property type="molecule type" value="Genomic_DNA"/>
</dbReference>
<dbReference type="InterPro" id="IPR050270">
    <property type="entry name" value="DegV_domain_contain"/>
</dbReference>
<dbReference type="InterPro" id="IPR003797">
    <property type="entry name" value="DegV"/>
</dbReference>
<dbReference type="KEGG" id="dfg:B0537_06075"/>
<organism evidence="2 3">
    <name type="scientific">Desulforamulus ferrireducens</name>
    <dbReference type="NCBI Taxonomy" id="1833852"/>
    <lineage>
        <taxon>Bacteria</taxon>
        <taxon>Bacillati</taxon>
        <taxon>Bacillota</taxon>
        <taxon>Clostridia</taxon>
        <taxon>Eubacteriales</taxon>
        <taxon>Peptococcaceae</taxon>
        <taxon>Desulforamulus</taxon>
    </lineage>
</organism>
<dbReference type="InterPro" id="IPR043168">
    <property type="entry name" value="DegV_C"/>
</dbReference>
<dbReference type="STRING" id="1833852.B0537_06075"/>
<proteinExistence type="predicted"/>
<dbReference type="Pfam" id="PF02645">
    <property type="entry name" value="DegV"/>
    <property type="match status" value="1"/>
</dbReference>
<dbReference type="Proteomes" id="UP000189464">
    <property type="component" value="Chromosome"/>
</dbReference>
<dbReference type="SUPFAM" id="SSF82549">
    <property type="entry name" value="DAK1/DegV-like"/>
    <property type="match status" value="1"/>
</dbReference>
<accession>A0A1S6IV78</accession>
<keyword evidence="1" id="KW-0446">Lipid-binding</keyword>
<dbReference type="NCBIfam" id="TIGR00762">
    <property type="entry name" value="DegV"/>
    <property type="match status" value="1"/>
</dbReference>
<reference evidence="2 3" key="1">
    <citation type="journal article" date="2016" name="Int. J. Syst. Evol. Microbiol.">
        <title>Desulfotomaculum ferrireducens sp. nov., a moderately thermophilic sulfate-reducing and dissimilatory Fe(III)-reducing bacterium isolated from compost.</title>
        <authorList>
            <person name="Yang G."/>
            <person name="Guo J."/>
            <person name="Zhuang L."/>
            <person name="Yuan Y."/>
            <person name="Zhou S."/>
        </authorList>
    </citation>
    <scope>NUCLEOTIDE SEQUENCE [LARGE SCALE GENOMIC DNA]</scope>
    <source>
        <strain evidence="2 3">GSS09</strain>
    </source>
</reference>
<dbReference type="GO" id="GO:0008289">
    <property type="term" value="F:lipid binding"/>
    <property type="evidence" value="ECO:0007669"/>
    <property type="project" value="UniProtKB-KW"/>
</dbReference>